<keyword evidence="2" id="KW-1185">Reference proteome</keyword>
<reference evidence="1 2" key="1">
    <citation type="journal article" date="2015" name="Genome Announc.">
        <title>Complete Genome Sequence of Citrobacter freundii Myophage Moon.</title>
        <authorList>
            <person name="Edwards G.B."/>
            <person name="Luna A.J."/>
            <person name="Hernandez A.C."/>
            <person name="Kuty Everett G.F."/>
        </authorList>
    </citation>
    <scope>NUCLEOTIDE SEQUENCE [LARGE SCALE GENOMIC DNA]</scope>
</reference>
<dbReference type="Pfam" id="PF17599">
    <property type="entry name" value="DUF5495"/>
    <property type="match status" value="1"/>
</dbReference>
<dbReference type="InterPro" id="IPR020303">
    <property type="entry name" value="DUF5495"/>
</dbReference>
<proteinExistence type="predicted"/>
<name>A0A0A0YP37_9CAUD</name>
<sequence length="74" mass="8574">MTKTEIVDDLQLAGYFACVKDDRIWIEGTSEYGVDWVIEEDFDAWWLYEFTGKDYYSVDAFGNMDDALNGANKL</sequence>
<evidence type="ECO:0000313" key="1">
    <source>
        <dbReference type="EMBL" id="AIX12039.1"/>
    </source>
</evidence>
<dbReference type="KEGG" id="vg:24721667"/>
<gene>
    <name evidence="1" type="ORF">CPT_Moon68</name>
</gene>
<organism evidence="1 2">
    <name type="scientific">Citrobacter phage Moon</name>
    <dbReference type="NCBI Taxonomy" id="1540095"/>
    <lineage>
        <taxon>Viruses</taxon>
        <taxon>Duplodnaviria</taxon>
        <taxon>Heunggongvirae</taxon>
        <taxon>Uroviricota</taxon>
        <taxon>Caudoviricetes</taxon>
        <taxon>Pantevenvirales</taxon>
        <taxon>Straboviridae</taxon>
        <taxon>Tevenvirinae</taxon>
        <taxon>Moonvirus</taxon>
        <taxon>Moonvirus moon</taxon>
    </lineage>
</organism>
<dbReference type="GeneID" id="24721667"/>
<dbReference type="Proteomes" id="UP000030323">
    <property type="component" value="Segment"/>
</dbReference>
<dbReference type="RefSeq" id="YP_009146501.1">
    <property type="nucleotide sequence ID" value="NC_027331.1"/>
</dbReference>
<evidence type="ECO:0000313" key="2">
    <source>
        <dbReference type="Proteomes" id="UP000030323"/>
    </source>
</evidence>
<protein>
    <submittedName>
        <fullName evidence="1">Uncharacterized protein</fullName>
    </submittedName>
</protein>
<dbReference type="EMBL" id="KM236240">
    <property type="protein sequence ID" value="AIX12039.1"/>
    <property type="molecule type" value="Genomic_DNA"/>
</dbReference>
<accession>A0A0A0YP37</accession>